<reference evidence="3" key="1">
    <citation type="submission" date="2018-03" db="EMBL/GenBank/DDBJ databases">
        <title>Genome sequencing of Melaminivora sp. strain SC2-7.</title>
        <authorList>
            <person name="Kim S.-J."/>
            <person name="Heo J."/>
            <person name="Ahn J.-H."/>
            <person name="Kwon S.-W."/>
        </authorList>
    </citation>
    <scope>NUCLEOTIDE SEQUENCE [LARGE SCALE GENOMIC DNA]</scope>
    <source>
        <strain evidence="3">SC2-7</strain>
    </source>
</reference>
<dbReference type="PANTHER" id="PTHR46609:SF6">
    <property type="entry name" value="EXONUCLEASE, PHAGE-TYPE_RECB, C-TERMINAL DOMAIN-CONTAINING PROTEIN-RELATED"/>
    <property type="match status" value="1"/>
</dbReference>
<dbReference type="InterPro" id="IPR011604">
    <property type="entry name" value="PDDEXK-like_dom_sf"/>
</dbReference>
<proteinExistence type="predicted"/>
<sequence length="211" mass="23362">MRVSDAAQGTAEWTALRLGKATGSRFADVLAAGKGLTRRAYATQLALEIVTGQPLDTFTTLAMETGVEREPVARAEYEALTGNFVTEVGFCLHEHLPCGVSPDGLVDDDGGVEIKCPRERTHADYLSLPAEPPGYTAQIQGSMWVTQRKWWDFVSFNPAFPPNARLIVRRIYRDEAYIARLEESITQFSAEVQNTVALIRNYRNPQLTQAA</sequence>
<keyword evidence="2" id="KW-0269">Exonuclease</keyword>
<dbReference type="CDD" id="cd22343">
    <property type="entry name" value="PDDEXK_lambda_exonuclease-like"/>
    <property type="match status" value="1"/>
</dbReference>
<organism evidence="2 3">
    <name type="scientific">Pulveribacter suum</name>
    <dbReference type="NCBI Taxonomy" id="2116657"/>
    <lineage>
        <taxon>Bacteria</taxon>
        <taxon>Pseudomonadati</taxon>
        <taxon>Pseudomonadota</taxon>
        <taxon>Betaproteobacteria</taxon>
        <taxon>Burkholderiales</taxon>
        <taxon>Comamonadaceae</taxon>
        <taxon>Pulveribacter</taxon>
    </lineage>
</organism>
<dbReference type="InterPro" id="IPR011335">
    <property type="entry name" value="Restrct_endonuc-II-like"/>
</dbReference>
<dbReference type="GO" id="GO:0004527">
    <property type="term" value="F:exonuclease activity"/>
    <property type="evidence" value="ECO:0007669"/>
    <property type="project" value="UniProtKB-KW"/>
</dbReference>
<dbReference type="InterPro" id="IPR019080">
    <property type="entry name" value="YqaJ_viral_recombinase"/>
</dbReference>
<keyword evidence="3" id="KW-1185">Reference proteome</keyword>
<dbReference type="SUPFAM" id="SSF52980">
    <property type="entry name" value="Restriction endonuclease-like"/>
    <property type="match status" value="1"/>
</dbReference>
<dbReference type="EMBL" id="CP027792">
    <property type="protein sequence ID" value="AVP57666.1"/>
    <property type="molecule type" value="Genomic_DNA"/>
</dbReference>
<feature type="domain" description="YqaJ viral recombinase" evidence="1">
    <location>
        <begin position="12"/>
        <end position="148"/>
    </location>
</feature>
<gene>
    <name evidence="2" type="ORF">C7H73_08355</name>
</gene>
<dbReference type="InterPro" id="IPR051703">
    <property type="entry name" value="NF-kappa-B_Signaling_Reg"/>
</dbReference>
<dbReference type="Proteomes" id="UP000241829">
    <property type="component" value="Chromosome"/>
</dbReference>
<keyword evidence="2" id="KW-0378">Hydrolase</keyword>
<protein>
    <submittedName>
        <fullName evidence="2">Exonuclease</fullName>
    </submittedName>
</protein>
<dbReference type="Gene3D" id="3.90.320.10">
    <property type="match status" value="1"/>
</dbReference>
<dbReference type="AlphaFoldDB" id="A0A2P1NKX4"/>
<evidence type="ECO:0000313" key="2">
    <source>
        <dbReference type="EMBL" id="AVP57666.1"/>
    </source>
</evidence>
<dbReference type="PANTHER" id="PTHR46609">
    <property type="entry name" value="EXONUCLEASE, PHAGE-TYPE/RECB, C-TERMINAL DOMAIN-CONTAINING PROTEIN"/>
    <property type="match status" value="1"/>
</dbReference>
<dbReference type="Pfam" id="PF09588">
    <property type="entry name" value="YqaJ"/>
    <property type="match status" value="1"/>
</dbReference>
<keyword evidence="2" id="KW-0540">Nuclease</keyword>
<accession>A0A2P1NKX4</accession>
<evidence type="ECO:0000259" key="1">
    <source>
        <dbReference type="Pfam" id="PF09588"/>
    </source>
</evidence>
<dbReference type="KEGG" id="melm:C7H73_08355"/>
<evidence type="ECO:0000313" key="3">
    <source>
        <dbReference type="Proteomes" id="UP000241829"/>
    </source>
</evidence>
<name>A0A2P1NKX4_9BURK</name>